<dbReference type="OrthoDB" id="2390431at2"/>
<evidence type="ECO:0000313" key="2">
    <source>
        <dbReference type="Proteomes" id="UP000067625"/>
    </source>
</evidence>
<evidence type="ECO:0008006" key="3">
    <source>
        <dbReference type="Google" id="ProtNLM"/>
    </source>
</evidence>
<dbReference type="STRING" id="1441095.AM592_11995"/>
<dbReference type="RefSeq" id="WP_053604003.1">
    <property type="nucleotide sequence ID" value="NZ_CP012600.1"/>
</dbReference>
<dbReference type="InterPro" id="IPR020260">
    <property type="entry name" value="Uncharacterised_YueH"/>
</dbReference>
<dbReference type="Proteomes" id="UP000067625">
    <property type="component" value="Chromosome"/>
</dbReference>
<sequence length="82" mass="9691">MKIRKANLTANHIPINQVYLHENRKENHTLIAVPDLEWSILVSYEDEKEELFLTIDQSLQNRTTREAAQELAIKMVQWVTEM</sequence>
<dbReference type="AlphaFoldDB" id="A0A0M5JBT6"/>
<keyword evidence="2" id="KW-1185">Reference proteome</keyword>
<protein>
    <recommendedName>
        <fullName evidence="3">YueH-like protein</fullName>
    </recommendedName>
</protein>
<proteinExistence type="predicted"/>
<gene>
    <name evidence="1" type="ORF">AM592_11995</name>
</gene>
<dbReference type="EMBL" id="CP012600">
    <property type="protein sequence ID" value="ALC82219.1"/>
    <property type="molecule type" value="Genomic_DNA"/>
</dbReference>
<reference evidence="1 2" key="2">
    <citation type="journal article" date="2016" name="Int. J. Syst. Evol. Microbiol.">
        <title>Bacillus gobiensis sp. nov., isolated from a soil sample.</title>
        <authorList>
            <person name="Liu B."/>
            <person name="Liu G.H."/>
            <person name="Cetin S."/>
            <person name="Schumann P."/>
            <person name="Pan Z.Z."/>
            <person name="Chen Q.Q."/>
        </authorList>
    </citation>
    <scope>NUCLEOTIDE SEQUENCE [LARGE SCALE GENOMIC DNA]</scope>
    <source>
        <strain evidence="1 2">FJAT-4402</strain>
    </source>
</reference>
<dbReference type="PATRIC" id="fig|1441095.3.peg.2627"/>
<accession>A0A0M5JBT6</accession>
<reference evidence="2" key="1">
    <citation type="submission" date="2015-08" db="EMBL/GenBank/DDBJ databases">
        <title>Genome sequencing project for genomic taxonomy and phylogenomics of Bacillus-like bacteria.</title>
        <authorList>
            <person name="Liu B."/>
            <person name="Wang J."/>
            <person name="Zhu Y."/>
            <person name="Liu G."/>
            <person name="Chen Q."/>
            <person name="Chen Z."/>
            <person name="Lan J."/>
            <person name="Che J."/>
            <person name="Ge C."/>
            <person name="Shi H."/>
            <person name="Pan Z."/>
            <person name="Liu X."/>
        </authorList>
    </citation>
    <scope>NUCLEOTIDE SEQUENCE [LARGE SCALE GENOMIC DNA]</scope>
    <source>
        <strain evidence="2">FJAT-4402</strain>
    </source>
</reference>
<organism evidence="1 2">
    <name type="scientific">Bacillus gobiensis</name>
    <dbReference type="NCBI Taxonomy" id="1441095"/>
    <lineage>
        <taxon>Bacteria</taxon>
        <taxon>Bacillati</taxon>
        <taxon>Bacillota</taxon>
        <taxon>Bacilli</taxon>
        <taxon>Bacillales</taxon>
        <taxon>Bacillaceae</taxon>
        <taxon>Bacillus</taxon>
    </lineage>
</organism>
<evidence type="ECO:0000313" key="1">
    <source>
        <dbReference type="EMBL" id="ALC82219.1"/>
    </source>
</evidence>
<name>A0A0M5JBT6_9BACI</name>
<dbReference type="Pfam" id="PF14166">
    <property type="entry name" value="YueH"/>
    <property type="match status" value="1"/>
</dbReference>